<dbReference type="AlphaFoldDB" id="A0ABD5MFV0"/>
<evidence type="ECO:0000259" key="2">
    <source>
        <dbReference type="Pfam" id="PF14470"/>
    </source>
</evidence>
<evidence type="ECO:0000313" key="4">
    <source>
        <dbReference type="Proteomes" id="UP001570511"/>
    </source>
</evidence>
<gene>
    <name evidence="3" type="ORF">OS889_14265</name>
</gene>
<comment type="caution">
    <text evidence="3">The sequence shown here is derived from an EMBL/GenBank/DDBJ whole genome shotgun (WGS) entry which is preliminary data.</text>
</comment>
<feature type="domain" description="SHOCT" evidence="1">
    <location>
        <begin position="195"/>
        <end position="222"/>
    </location>
</feature>
<proteinExistence type="predicted"/>
<dbReference type="RefSeq" id="WP_372390874.1">
    <property type="nucleotide sequence ID" value="NZ_JBGNYA010000001.1"/>
</dbReference>
<feature type="domain" description="YokE-like PH" evidence="2">
    <location>
        <begin position="64"/>
        <end position="179"/>
    </location>
</feature>
<dbReference type="Proteomes" id="UP001570511">
    <property type="component" value="Unassembled WGS sequence"/>
</dbReference>
<dbReference type="EMBL" id="JBGNYA010000001">
    <property type="protein sequence ID" value="MFA1612162.1"/>
    <property type="molecule type" value="Genomic_DNA"/>
</dbReference>
<accession>A0ABD5MFV0</accession>
<dbReference type="Pfam" id="PF09851">
    <property type="entry name" value="SHOCT"/>
    <property type="match status" value="1"/>
</dbReference>
<evidence type="ECO:0000259" key="1">
    <source>
        <dbReference type="Pfam" id="PF09851"/>
    </source>
</evidence>
<protein>
    <submittedName>
        <fullName evidence="3">SHOCT domain-containing protein</fullName>
    </submittedName>
</protein>
<dbReference type="InterPro" id="IPR039519">
    <property type="entry name" value="YokE-like_PH"/>
</dbReference>
<organism evidence="3 4">
    <name type="scientific">Halobellus rubicundus</name>
    <dbReference type="NCBI Taxonomy" id="2996466"/>
    <lineage>
        <taxon>Archaea</taxon>
        <taxon>Methanobacteriati</taxon>
        <taxon>Methanobacteriota</taxon>
        <taxon>Stenosarchaea group</taxon>
        <taxon>Halobacteria</taxon>
        <taxon>Halobacteriales</taxon>
        <taxon>Haloferacaceae</taxon>
        <taxon>Halobellus</taxon>
    </lineage>
</organism>
<reference evidence="3 4" key="1">
    <citation type="submission" date="2024-08" db="EMBL/GenBank/DDBJ databases">
        <title>Halobellus sp. MBLA0158 whole genome sequence.</title>
        <authorList>
            <person name="Hwang C.Y."/>
            <person name="Cho E.-S."/>
            <person name="Seo M.-J."/>
        </authorList>
    </citation>
    <scope>NUCLEOTIDE SEQUENCE [LARGE SCALE GENOMIC DNA]</scope>
    <source>
        <strain evidence="3 4">MBLA0158</strain>
    </source>
</reference>
<dbReference type="InterPro" id="IPR018649">
    <property type="entry name" value="SHOCT"/>
</dbReference>
<evidence type="ECO:0000313" key="3">
    <source>
        <dbReference type="EMBL" id="MFA1612162.1"/>
    </source>
</evidence>
<sequence>MGFWNSIKEKFDEADRRTEEWIESKLDFDEERLQTLVESAQGESVTRDAFLIVLDGFVAPINLLDDEEQPHYFLNGSTVDVEGQGAGSESIVGWDRDRRIGGAYTILTSQRILVIANHARGYDEHTIPYDIVTAVNLNRGMVGIRLSIQTKSATYHCSATKTKNKYGSEEVESAVDYLRKKRQQTTEEDSDDALDQITRLKSLYDDGAITEEEFQEKKQSLLDDI</sequence>
<dbReference type="Pfam" id="PF14470">
    <property type="entry name" value="bPH_3"/>
    <property type="match status" value="1"/>
</dbReference>
<keyword evidence="4" id="KW-1185">Reference proteome</keyword>
<name>A0ABD5MFV0_9EURY</name>